<dbReference type="Pfam" id="PF22638">
    <property type="entry name" value="FlgK_D1"/>
    <property type="match status" value="1"/>
</dbReference>
<evidence type="ECO:0000313" key="10">
    <source>
        <dbReference type="Proteomes" id="UP000229314"/>
    </source>
</evidence>
<dbReference type="PANTHER" id="PTHR30033">
    <property type="entry name" value="FLAGELLAR HOOK-ASSOCIATED PROTEIN 1"/>
    <property type="match status" value="1"/>
</dbReference>
<dbReference type="EMBL" id="CP024422">
    <property type="protein sequence ID" value="ATQ55217.1"/>
    <property type="molecule type" value="Genomic_DNA"/>
</dbReference>
<dbReference type="PROSITE" id="PS00588">
    <property type="entry name" value="FLAGELLA_BB_ROD"/>
    <property type="match status" value="1"/>
</dbReference>
<sequence>MSLSIAISNAMSGLGASSRGTEVVSTNIANKSVAGYARRELAVSSSALGGVTVDGVRRMVSAGLLADDRLAQAASAHSGAIASFHGAIETALQTEDEVGSIGSLVAGLGTALAAATSDPASDTRLAQVADAAGTLAKRVNDVAQVIQDARTGADKAIAGDVETLNTTLERVAALNRQITVVTARGEDASALMDSRQAAIDQIAKIVPVQEVARENGRVALFTTGGTTLLDGSTPARIGFSAASIVTPDMTLANGALSGLSIDGRSLGAADMGQFAGGSLAAQFQVRDELAPAYQAQVDAFAADLYARFADPAVDPTLAVGEAGLFTDGQGSLQGTLGLANRLSLNRLADPSAGGEAWRLRAGLNATAAGSAGDSSLLLRLGTSLSENRAPASAVLSGSAGNVLNFAANLASAAASQRVRAETVSFQDQSHAEGIRTALLAQGVDEDTEMSTLLALEKAYGANAKVFQIANDMLDQILGLR</sequence>
<dbReference type="GO" id="GO:0005198">
    <property type="term" value="F:structural molecule activity"/>
    <property type="evidence" value="ECO:0007669"/>
    <property type="project" value="InterPro"/>
</dbReference>
<dbReference type="InterPro" id="IPR019776">
    <property type="entry name" value="Flagellar_basal_body_rod_CS"/>
</dbReference>
<keyword evidence="9" id="KW-0282">Flagellum</keyword>
<evidence type="ECO:0000256" key="1">
    <source>
        <dbReference type="ARBA" id="ARBA00004365"/>
    </source>
</evidence>
<evidence type="ECO:0000256" key="3">
    <source>
        <dbReference type="ARBA" id="ARBA00009677"/>
    </source>
</evidence>
<dbReference type="InterPro" id="IPR010930">
    <property type="entry name" value="Flg_bb/hook_C_dom"/>
</dbReference>
<dbReference type="GO" id="GO:0044780">
    <property type="term" value="P:bacterial-type flagellum assembly"/>
    <property type="evidence" value="ECO:0007669"/>
    <property type="project" value="InterPro"/>
</dbReference>
<evidence type="ECO:0000256" key="5">
    <source>
        <dbReference type="ARBA" id="ARBA00022525"/>
    </source>
</evidence>
<dbReference type="GO" id="GO:0005576">
    <property type="term" value="C:extracellular region"/>
    <property type="evidence" value="ECO:0007669"/>
    <property type="project" value="UniProtKB-SubCell"/>
</dbReference>
<reference evidence="9 10" key="1">
    <citation type="submission" date="2017-10" db="EMBL/GenBank/DDBJ databases">
        <title>Complete genome sequence of Paracoccus yeei TT13 isolated from human skin.</title>
        <authorList>
            <person name="Lee K."/>
            <person name="Lim J.Y."/>
            <person name="Hwang I."/>
        </authorList>
    </citation>
    <scope>NUCLEOTIDE SEQUENCE [LARGE SCALE GENOMIC DNA]</scope>
    <source>
        <strain evidence="9 10">TT13</strain>
    </source>
</reference>
<name>A0A2D2BY86_9RHOB</name>
<feature type="domain" description="Flagellar hook-associated protein FlgK helical" evidence="8">
    <location>
        <begin position="88"/>
        <end position="308"/>
    </location>
</feature>
<dbReference type="AlphaFoldDB" id="A0A2D2BY86"/>
<dbReference type="RefSeq" id="WP_099648397.1">
    <property type="nucleotide sequence ID" value="NZ_CAJGAB010000004.1"/>
</dbReference>
<keyword evidence="9" id="KW-0966">Cell projection</keyword>
<comment type="subcellular location">
    <subcellularLocation>
        <location evidence="1">Bacterial flagellum</location>
    </subcellularLocation>
    <subcellularLocation>
        <location evidence="2">Secreted</location>
    </subcellularLocation>
</comment>
<dbReference type="PANTHER" id="PTHR30033:SF1">
    <property type="entry name" value="FLAGELLAR HOOK-ASSOCIATED PROTEIN 1"/>
    <property type="match status" value="1"/>
</dbReference>
<feature type="domain" description="Flagellar basal-body/hook protein C-terminal" evidence="7">
    <location>
        <begin position="440"/>
        <end position="478"/>
    </location>
</feature>
<organism evidence="9 10">
    <name type="scientific">Paracoccus yeei</name>
    <dbReference type="NCBI Taxonomy" id="147645"/>
    <lineage>
        <taxon>Bacteria</taxon>
        <taxon>Pseudomonadati</taxon>
        <taxon>Pseudomonadota</taxon>
        <taxon>Alphaproteobacteria</taxon>
        <taxon>Rhodobacterales</taxon>
        <taxon>Paracoccaceae</taxon>
        <taxon>Paracoccus</taxon>
    </lineage>
</organism>
<evidence type="ECO:0000259" key="7">
    <source>
        <dbReference type="Pfam" id="PF06429"/>
    </source>
</evidence>
<comment type="similarity">
    <text evidence="3">Belongs to the flagella basal body rod proteins family.</text>
</comment>
<gene>
    <name evidence="9" type="ORF">PYTT13_04955</name>
</gene>
<evidence type="ECO:0000256" key="6">
    <source>
        <dbReference type="ARBA" id="ARBA00023143"/>
    </source>
</evidence>
<keyword evidence="9" id="KW-0969">Cilium</keyword>
<proteinExistence type="inferred from homology"/>
<dbReference type="GO" id="GO:0009424">
    <property type="term" value="C:bacterial-type flagellum hook"/>
    <property type="evidence" value="ECO:0007669"/>
    <property type="project" value="InterPro"/>
</dbReference>
<evidence type="ECO:0000256" key="2">
    <source>
        <dbReference type="ARBA" id="ARBA00004613"/>
    </source>
</evidence>
<evidence type="ECO:0000259" key="8">
    <source>
        <dbReference type="Pfam" id="PF22638"/>
    </source>
</evidence>
<evidence type="ECO:0000256" key="4">
    <source>
        <dbReference type="ARBA" id="ARBA00016244"/>
    </source>
</evidence>
<evidence type="ECO:0000313" key="9">
    <source>
        <dbReference type="EMBL" id="ATQ55217.1"/>
    </source>
</evidence>
<accession>A0A2D2BY86</accession>
<dbReference type="InterPro" id="IPR053927">
    <property type="entry name" value="FlgK_helical"/>
</dbReference>
<dbReference type="GeneID" id="78897022"/>
<protein>
    <recommendedName>
        <fullName evidence="4">Flagellar hook-associated protein 1</fullName>
    </recommendedName>
</protein>
<keyword evidence="5" id="KW-0964">Secreted</keyword>
<keyword evidence="6" id="KW-0975">Bacterial flagellum</keyword>
<dbReference type="Pfam" id="PF06429">
    <property type="entry name" value="Flg_bbr_C"/>
    <property type="match status" value="1"/>
</dbReference>
<dbReference type="Proteomes" id="UP000229314">
    <property type="component" value="Chromosome"/>
</dbReference>
<dbReference type="InterPro" id="IPR002371">
    <property type="entry name" value="FlgK"/>
</dbReference>
<dbReference type="SUPFAM" id="SSF64518">
    <property type="entry name" value="Phase 1 flagellin"/>
    <property type="match status" value="1"/>
</dbReference>
<dbReference type="NCBIfam" id="TIGR02492">
    <property type="entry name" value="flgK_ends"/>
    <property type="match status" value="1"/>
</dbReference>